<accession>A0A6A6I2D9</accession>
<evidence type="ECO:0000256" key="1">
    <source>
        <dbReference type="SAM" id="MobiDB-lite"/>
    </source>
</evidence>
<dbReference type="Proteomes" id="UP000800094">
    <property type="component" value="Unassembled WGS sequence"/>
</dbReference>
<organism evidence="2 3">
    <name type="scientific">Trematosphaeria pertusa</name>
    <dbReference type="NCBI Taxonomy" id="390896"/>
    <lineage>
        <taxon>Eukaryota</taxon>
        <taxon>Fungi</taxon>
        <taxon>Dikarya</taxon>
        <taxon>Ascomycota</taxon>
        <taxon>Pezizomycotina</taxon>
        <taxon>Dothideomycetes</taxon>
        <taxon>Pleosporomycetidae</taxon>
        <taxon>Pleosporales</taxon>
        <taxon>Massarineae</taxon>
        <taxon>Trematosphaeriaceae</taxon>
        <taxon>Trematosphaeria</taxon>
    </lineage>
</organism>
<keyword evidence="3" id="KW-1185">Reference proteome</keyword>
<dbReference type="RefSeq" id="XP_033678744.1">
    <property type="nucleotide sequence ID" value="XM_033830021.1"/>
</dbReference>
<evidence type="ECO:0000313" key="3">
    <source>
        <dbReference type="Proteomes" id="UP000800094"/>
    </source>
</evidence>
<dbReference type="AlphaFoldDB" id="A0A6A6I2D9"/>
<feature type="region of interest" description="Disordered" evidence="1">
    <location>
        <begin position="1"/>
        <end position="64"/>
    </location>
</feature>
<reference evidence="2" key="1">
    <citation type="journal article" date="2020" name="Stud. Mycol.">
        <title>101 Dothideomycetes genomes: a test case for predicting lifestyles and emergence of pathogens.</title>
        <authorList>
            <person name="Haridas S."/>
            <person name="Albert R."/>
            <person name="Binder M."/>
            <person name="Bloem J."/>
            <person name="Labutti K."/>
            <person name="Salamov A."/>
            <person name="Andreopoulos B."/>
            <person name="Baker S."/>
            <person name="Barry K."/>
            <person name="Bills G."/>
            <person name="Bluhm B."/>
            <person name="Cannon C."/>
            <person name="Castanera R."/>
            <person name="Culley D."/>
            <person name="Daum C."/>
            <person name="Ezra D."/>
            <person name="Gonzalez J."/>
            <person name="Henrissat B."/>
            <person name="Kuo A."/>
            <person name="Liang C."/>
            <person name="Lipzen A."/>
            <person name="Lutzoni F."/>
            <person name="Magnuson J."/>
            <person name="Mondo S."/>
            <person name="Nolan M."/>
            <person name="Ohm R."/>
            <person name="Pangilinan J."/>
            <person name="Park H.-J."/>
            <person name="Ramirez L."/>
            <person name="Alfaro M."/>
            <person name="Sun H."/>
            <person name="Tritt A."/>
            <person name="Yoshinaga Y."/>
            <person name="Zwiers L.-H."/>
            <person name="Turgeon B."/>
            <person name="Goodwin S."/>
            <person name="Spatafora J."/>
            <person name="Crous P."/>
            <person name="Grigoriev I."/>
        </authorList>
    </citation>
    <scope>NUCLEOTIDE SEQUENCE</scope>
    <source>
        <strain evidence="2">CBS 122368</strain>
    </source>
</reference>
<gene>
    <name evidence="2" type="ORF">BU26DRAFT_523335</name>
</gene>
<name>A0A6A6I2D9_9PLEO</name>
<evidence type="ECO:0000313" key="2">
    <source>
        <dbReference type="EMBL" id="KAF2243740.1"/>
    </source>
</evidence>
<dbReference type="EMBL" id="ML987204">
    <property type="protein sequence ID" value="KAF2243740.1"/>
    <property type="molecule type" value="Genomic_DNA"/>
</dbReference>
<dbReference type="GeneID" id="54583351"/>
<proteinExistence type="predicted"/>
<sequence>MIERNASHFRISLTEPPTSPHLHQPCTALHPPCPAEKKASAQAPNEAKRNARSHIRAVQQPQAV</sequence>
<protein>
    <submittedName>
        <fullName evidence="2">Uncharacterized protein</fullName>
    </submittedName>
</protein>